<dbReference type="EMBL" id="CP162599">
    <property type="protein sequence ID" value="XDK33034.1"/>
    <property type="molecule type" value="Genomic_DNA"/>
</dbReference>
<dbReference type="InterPro" id="IPR000182">
    <property type="entry name" value="GNAT_dom"/>
</dbReference>
<dbReference type="PANTHER" id="PTHR43420">
    <property type="entry name" value="ACETYLTRANSFERASE"/>
    <property type="match status" value="1"/>
</dbReference>
<organism evidence="4">
    <name type="scientific">Ornithinibacillus sp. 4-3</name>
    <dbReference type="NCBI Taxonomy" id="3231488"/>
    <lineage>
        <taxon>Bacteria</taxon>
        <taxon>Bacillati</taxon>
        <taxon>Bacillota</taxon>
        <taxon>Bacilli</taxon>
        <taxon>Bacillales</taxon>
        <taxon>Bacillaceae</taxon>
        <taxon>Ornithinibacillus</taxon>
    </lineage>
</organism>
<keyword evidence="2 4" id="KW-0012">Acyltransferase</keyword>
<dbReference type="Gene3D" id="3.40.630.30">
    <property type="match status" value="1"/>
</dbReference>
<dbReference type="Pfam" id="PF13527">
    <property type="entry name" value="Acetyltransf_9"/>
    <property type="match status" value="1"/>
</dbReference>
<dbReference type="GO" id="GO:0016747">
    <property type="term" value="F:acyltransferase activity, transferring groups other than amino-acyl groups"/>
    <property type="evidence" value="ECO:0007669"/>
    <property type="project" value="InterPro"/>
</dbReference>
<sequence length="292" mass="34302">MYKLVSNYRNNQQLRESFNQLALKTFDLDFRNWYQYDYWNEDYIPYSFIKGNQVIANASITKLHIIINGKSYHAIQIGTVMTDEKYKKQGLARKLMEHILEKYKDACDFIYLFANETVLNFYPKFGFTRIDESVYCLDLEETGLASSISENIRKIMIEEDRALLEKFAKERYVNSQVLDVQDYSSLLLFYFSIPFHDMIYHIAELDTLVLMEEEGDTIHVFDIIALKKPDIKTIVANIQKETTKKVIFYFTIDENMTGLSVEKQSNDEDALFILAKEPLLNGHFLFPITSHT</sequence>
<dbReference type="AlphaFoldDB" id="A0AB39HQP3"/>
<dbReference type="SUPFAM" id="SSF55729">
    <property type="entry name" value="Acyl-CoA N-acyltransferases (Nat)"/>
    <property type="match status" value="1"/>
</dbReference>
<dbReference type="InterPro" id="IPR016181">
    <property type="entry name" value="Acyl_CoA_acyltransferase"/>
</dbReference>
<dbReference type="PROSITE" id="PS51186">
    <property type="entry name" value="GNAT"/>
    <property type="match status" value="1"/>
</dbReference>
<dbReference type="PANTHER" id="PTHR43420:SF31">
    <property type="entry name" value="ACETYLTRANSFERASE"/>
    <property type="match status" value="1"/>
</dbReference>
<gene>
    <name evidence="4" type="ORF">AB4Y30_01245</name>
</gene>
<evidence type="ECO:0000259" key="3">
    <source>
        <dbReference type="PROSITE" id="PS51186"/>
    </source>
</evidence>
<reference evidence="4" key="1">
    <citation type="submission" date="2024-07" db="EMBL/GenBank/DDBJ databases">
        <title>Halotolerant mesophilic bacterium Ornithinibacillus sp. 4-3, sp. nov., isolated from soil.</title>
        <authorList>
            <person name="Sidarenka A.V."/>
            <person name="Guliayeva D.E."/>
            <person name="Leanovich S.I."/>
            <person name="Hileuskaya K.S."/>
            <person name="Akhremchuk A.E."/>
            <person name="Sikolenko M.A."/>
            <person name="Valentovich L.N."/>
        </authorList>
    </citation>
    <scope>NUCLEOTIDE SEQUENCE</scope>
    <source>
        <strain evidence="4">4-3</strain>
    </source>
</reference>
<dbReference type="InterPro" id="IPR050680">
    <property type="entry name" value="YpeA/RimI_acetyltransf"/>
</dbReference>
<evidence type="ECO:0000256" key="2">
    <source>
        <dbReference type="ARBA" id="ARBA00023315"/>
    </source>
</evidence>
<proteinExistence type="predicted"/>
<dbReference type="RefSeq" id="WP_368653721.1">
    <property type="nucleotide sequence ID" value="NZ_CP162599.1"/>
</dbReference>
<accession>A0AB39HQP3</accession>
<dbReference type="EC" id="2.3.-.-" evidence="4"/>
<name>A0AB39HQP3_9BACI</name>
<protein>
    <submittedName>
        <fullName evidence="4">GNAT family N-acetyltransferase</fullName>
        <ecNumber evidence="4">2.3.-.-</ecNumber>
    </submittedName>
</protein>
<evidence type="ECO:0000313" key="4">
    <source>
        <dbReference type="EMBL" id="XDK33034.1"/>
    </source>
</evidence>
<keyword evidence="1 4" id="KW-0808">Transferase</keyword>
<dbReference type="CDD" id="cd04301">
    <property type="entry name" value="NAT_SF"/>
    <property type="match status" value="1"/>
</dbReference>
<feature type="domain" description="N-acetyltransferase" evidence="3">
    <location>
        <begin position="6"/>
        <end position="149"/>
    </location>
</feature>
<evidence type="ECO:0000256" key="1">
    <source>
        <dbReference type="ARBA" id="ARBA00022679"/>
    </source>
</evidence>